<comment type="caution">
    <text evidence="3">The sequence shown here is derived from an EMBL/GenBank/DDBJ whole genome shotgun (WGS) entry which is preliminary data.</text>
</comment>
<protein>
    <submittedName>
        <fullName evidence="3">Cis-2,3-dihydrobiphenyl-2,3-diol dehydrogenase</fullName>
        <ecNumber evidence="3">1.3.1.56</ecNumber>
    </submittedName>
</protein>
<name>A0ABN7TWZ5_9BACL</name>
<keyword evidence="4" id="KW-1185">Reference proteome</keyword>
<dbReference type="InterPro" id="IPR002347">
    <property type="entry name" value="SDR_fam"/>
</dbReference>
<evidence type="ECO:0000313" key="3">
    <source>
        <dbReference type="EMBL" id="CAG7658208.1"/>
    </source>
</evidence>
<evidence type="ECO:0000256" key="2">
    <source>
        <dbReference type="ARBA" id="ARBA00023002"/>
    </source>
</evidence>
<dbReference type="Pfam" id="PF13561">
    <property type="entry name" value="adh_short_C2"/>
    <property type="match status" value="1"/>
</dbReference>
<dbReference type="GO" id="GO:0018509">
    <property type="term" value="F:cis-2,3-dihydrobiphenyl-2,3-diol dehydrogenase activity"/>
    <property type="evidence" value="ECO:0007669"/>
    <property type="project" value="UniProtKB-EC"/>
</dbReference>
<gene>
    <name evidence="3" type="primary">bphB</name>
    <name evidence="3" type="ORF">PAECIP111802_06981</name>
</gene>
<dbReference type="PANTHER" id="PTHR43477">
    <property type="entry name" value="DIHYDROANTICAPSIN 7-DEHYDROGENASE"/>
    <property type="match status" value="1"/>
</dbReference>
<keyword evidence="2 3" id="KW-0560">Oxidoreductase</keyword>
<comment type="similarity">
    <text evidence="1">Belongs to the short-chain dehydrogenases/reductases (SDR) family.</text>
</comment>
<accession>A0ABN7TWZ5</accession>
<dbReference type="NCBIfam" id="NF005449">
    <property type="entry name" value="PRK07041.1"/>
    <property type="match status" value="1"/>
</dbReference>
<reference evidence="3 4" key="1">
    <citation type="submission" date="2021-06" db="EMBL/GenBank/DDBJ databases">
        <authorList>
            <person name="Criscuolo A."/>
        </authorList>
    </citation>
    <scope>NUCLEOTIDE SEQUENCE [LARGE SCALE GENOMIC DNA]</scope>
    <source>
        <strain evidence="4">CIP 111802</strain>
    </source>
</reference>
<evidence type="ECO:0000313" key="4">
    <source>
        <dbReference type="Proteomes" id="UP000730618"/>
    </source>
</evidence>
<dbReference type="EMBL" id="CAJVCE010000041">
    <property type="protein sequence ID" value="CAG7658208.1"/>
    <property type="molecule type" value="Genomic_DNA"/>
</dbReference>
<sequence>MGNREAIRMSLKEKRVIVVGGTSGIGLSTAKAFLDEGAKVVIASRSAAKLSEAKQTLGGNVEAYELDFRSEEKAAEFFEKVGKFDHLVITAGEGAMGEFRELPVEQAQTAFDSKFWGQYITVKAAIPYLNQEGSISLTSGVYGKRPPKGASTLAAINTALEGLMRGLTVDLAPIRVNVVSPGIVDTPVYAGMPEEDRKSMFNAIARQLPVGRIAQSEDIAEAYVYLAKNGFTTGSVILIEGGALLS</sequence>
<dbReference type="Proteomes" id="UP000730618">
    <property type="component" value="Unassembled WGS sequence"/>
</dbReference>
<dbReference type="PANTHER" id="PTHR43477:SF1">
    <property type="entry name" value="DIHYDROANTICAPSIN 7-DEHYDROGENASE"/>
    <property type="match status" value="1"/>
</dbReference>
<proteinExistence type="inferred from homology"/>
<dbReference type="InterPro" id="IPR051122">
    <property type="entry name" value="SDR_DHRS6-like"/>
</dbReference>
<dbReference type="CDD" id="cd11731">
    <property type="entry name" value="Lin1944_like_SDR_c"/>
    <property type="match status" value="1"/>
</dbReference>
<evidence type="ECO:0000256" key="1">
    <source>
        <dbReference type="ARBA" id="ARBA00006484"/>
    </source>
</evidence>
<dbReference type="EC" id="1.3.1.56" evidence="3"/>
<organism evidence="3 4">
    <name type="scientific">Paenibacillus allorhizosphaerae</name>
    <dbReference type="NCBI Taxonomy" id="2849866"/>
    <lineage>
        <taxon>Bacteria</taxon>
        <taxon>Bacillati</taxon>
        <taxon>Bacillota</taxon>
        <taxon>Bacilli</taxon>
        <taxon>Bacillales</taxon>
        <taxon>Paenibacillaceae</taxon>
        <taxon>Paenibacillus</taxon>
    </lineage>
</organism>